<comment type="caution">
    <text evidence="2">The sequence shown here is derived from an EMBL/GenBank/DDBJ whole genome shotgun (WGS) entry which is preliminary data.</text>
</comment>
<evidence type="ECO:0000256" key="1">
    <source>
        <dbReference type="SAM" id="MobiDB-lite"/>
    </source>
</evidence>
<dbReference type="EMBL" id="WUUU01000164">
    <property type="protein sequence ID" value="MXR21884.1"/>
    <property type="molecule type" value="Genomic_DNA"/>
</dbReference>
<keyword evidence="3" id="KW-1185">Reference proteome</keyword>
<sequence>MIEFSGEFDSDHAPEQLWKYFTDPDILAQCAPGCDHIEQESESELSATVAVGVGSVKPTFDVDMVVVEAQQPNRLVMNAGGDASRNSFETVAEMDLVANGSGGTTATWHAETNVSGLIASLGQRALGSVAERLVNNFFDDLEELADEGVPAESKISAKPEAEATLEE</sequence>
<dbReference type="OrthoDB" id="194810at2157"/>
<evidence type="ECO:0000313" key="3">
    <source>
        <dbReference type="Proteomes" id="UP000471521"/>
    </source>
</evidence>
<evidence type="ECO:0000313" key="2">
    <source>
        <dbReference type="EMBL" id="MXR21884.1"/>
    </source>
</evidence>
<organism evidence="2 3">
    <name type="scientific">Halobacterium bonnevillei</name>
    <dbReference type="NCBI Taxonomy" id="2692200"/>
    <lineage>
        <taxon>Archaea</taxon>
        <taxon>Methanobacteriati</taxon>
        <taxon>Methanobacteriota</taxon>
        <taxon>Stenosarchaea group</taxon>
        <taxon>Halobacteria</taxon>
        <taxon>Halobacteriales</taxon>
        <taxon>Halobacteriaceae</taxon>
        <taxon>Halobacterium</taxon>
    </lineage>
</organism>
<gene>
    <name evidence="2" type="ORF">GRX66_15205</name>
</gene>
<dbReference type="CDD" id="cd05018">
    <property type="entry name" value="CoxG"/>
    <property type="match status" value="1"/>
</dbReference>
<dbReference type="PANTHER" id="PTHR38588">
    <property type="entry name" value="BLL0334 PROTEIN"/>
    <property type="match status" value="1"/>
</dbReference>
<dbReference type="Gene3D" id="3.30.530.20">
    <property type="match status" value="1"/>
</dbReference>
<name>A0A6B0SJ93_9EURY</name>
<accession>A0A6B0SJ93</accession>
<dbReference type="AlphaFoldDB" id="A0A6B0SJ93"/>
<dbReference type="InterPro" id="IPR010419">
    <property type="entry name" value="CO_DH_gsu"/>
</dbReference>
<proteinExistence type="predicted"/>
<dbReference type="Pfam" id="PF06240">
    <property type="entry name" value="COXG"/>
    <property type="match status" value="1"/>
</dbReference>
<dbReference type="RefSeq" id="WP_159527311.1">
    <property type="nucleotide sequence ID" value="NZ_WUUU01000164.1"/>
</dbReference>
<dbReference type="PANTHER" id="PTHR38588:SF1">
    <property type="entry name" value="BLL0334 PROTEIN"/>
    <property type="match status" value="1"/>
</dbReference>
<dbReference type="SUPFAM" id="SSF55961">
    <property type="entry name" value="Bet v1-like"/>
    <property type="match status" value="1"/>
</dbReference>
<feature type="region of interest" description="Disordered" evidence="1">
    <location>
        <begin position="148"/>
        <end position="167"/>
    </location>
</feature>
<dbReference type="InterPro" id="IPR023393">
    <property type="entry name" value="START-like_dom_sf"/>
</dbReference>
<reference evidence="2 3" key="1">
    <citation type="submission" date="2019-12" db="EMBL/GenBank/DDBJ databases">
        <title>Isolation and characterization of three novel carbon monoxide-oxidizing members of Halobacteria from salione crusts and soils.</title>
        <authorList>
            <person name="Myers M.R."/>
            <person name="King G.M."/>
        </authorList>
    </citation>
    <scope>NUCLEOTIDE SEQUENCE [LARGE SCALE GENOMIC DNA]</scope>
    <source>
        <strain evidence="2 3">PCN9</strain>
    </source>
</reference>
<protein>
    <submittedName>
        <fullName evidence="2">Carbon monoxide dehydrogenase</fullName>
    </submittedName>
</protein>
<dbReference type="Proteomes" id="UP000471521">
    <property type="component" value="Unassembled WGS sequence"/>
</dbReference>